<dbReference type="InterPro" id="IPR050138">
    <property type="entry name" value="DHOase/Allantoinase_Hydrolase"/>
</dbReference>
<dbReference type="RefSeq" id="WP_072759808.1">
    <property type="nucleotide sequence ID" value="NZ_FRDJ01000007.1"/>
</dbReference>
<sequence>MKIFDLNSSSLKYFDNLELLNFPENVRNTDNLVISPPFVDLHTHVRLNAQEDYESLSRAAIAGGFGVCNIQPNTVPKLESLEVLLKHVELSREKPVNFLHTISFFGEINDISTVDHVSNRITGFSTDGMRYDSKELYASFATKKAALLFDHSQLHEIPGDFYIGTQLPNSIRTYSNEAIAIFRTVLTGLEFGYTSFHIQHVSTATSLEVVQYLRRFANITCEVTPHHVFFTPDMISNTTQKINPPISKDREILREALRKGIIDCFATDHAPHNPKGDNFENAPYGSSHIEIAFSVYYTLFEDIELVLRNLTLNPLKVIKRSYEELGIKYPHDAVLIDASAEYTVDSSRFFSLGKNCAFDGYKLKGQVVGFRRNGRWVYWNGEFIDKAI</sequence>
<dbReference type="Gene3D" id="3.20.20.140">
    <property type="entry name" value="Metal-dependent hydrolases"/>
    <property type="match status" value="1"/>
</dbReference>
<dbReference type="OrthoDB" id="9765462at2"/>
<proteinExistence type="predicted"/>
<evidence type="ECO:0000313" key="1">
    <source>
        <dbReference type="EMBL" id="SHN63933.1"/>
    </source>
</evidence>
<dbReference type="NCBIfam" id="NF006840">
    <property type="entry name" value="PRK09357.2-1"/>
    <property type="match status" value="1"/>
</dbReference>
<dbReference type="PANTHER" id="PTHR43668">
    <property type="entry name" value="ALLANTOINASE"/>
    <property type="match status" value="1"/>
</dbReference>
<accession>A0A1M7SZJ3</accession>
<dbReference type="SUPFAM" id="SSF51338">
    <property type="entry name" value="Composite domain of metallo-dependent hydrolases"/>
    <property type="match status" value="1"/>
</dbReference>
<evidence type="ECO:0000313" key="2">
    <source>
        <dbReference type="Proteomes" id="UP000184207"/>
    </source>
</evidence>
<protein>
    <submittedName>
        <fullName evidence="1">Dihydroorotase</fullName>
    </submittedName>
</protein>
<dbReference type="PANTHER" id="PTHR43668:SF2">
    <property type="entry name" value="ALLANTOINASE"/>
    <property type="match status" value="1"/>
</dbReference>
<dbReference type="GO" id="GO:0005737">
    <property type="term" value="C:cytoplasm"/>
    <property type="evidence" value="ECO:0007669"/>
    <property type="project" value="TreeGrafter"/>
</dbReference>
<dbReference type="Proteomes" id="UP000184207">
    <property type="component" value="Unassembled WGS sequence"/>
</dbReference>
<reference evidence="2" key="1">
    <citation type="submission" date="2016-12" db="EMBL/GenBank/DDBJ databases">
        <authorList>
            <person name="Varghese N."/>
            <person name="Submissions S."/>
        </authorList>
    </citation>
    <scope>NUCLEOTIDE SEQUENCE [LARGE SCALE GENOMIC DNA]</scope>
    <source>
        <strain evidence="2">DSM 13020</strain>
    </source>
</reference>
<gene>
    <name evidence="1" type="ORF">SAMN02745226_01399</name>
</gene>
<dbReference type="GO" id="GO:0006145">
    <property type="term" value="P:purine nucleobase catabolic process"/>
    <property type="evidence" value="ECO:0007669"/>
    <property type="project" value="TreeGrafter"/>
</dbReference>
<dbReference type="STRING" id="1121883.SAMN02745226_01399"/>
<dbReference type="InterPro" id="IPR011059">
    <property type="entry name" value="Metal-dep_hydrolase_composite"/>
</dbReference>
<keyword evidence="2" id="KW-1185">Reference proteome</keyword>
<dbReference type="AlphaFoldDB" id="A0A1M7SZJ3"/>
<organism evidence="1 2">
    <name type="scientific">Fervidobacterium gondwanense DSM 13020</name>
    <dbReference type="NCBI Taxonomy" id="1121883"/>
    <lineage>
        <taxon>Bacteria</taxon>
        <taxon>Thermotogati</taxon>
        <taxon>Thermotogota</taxon>
        <taxon>Thermotogae</taxon>
        <taxon>Thermotogales</taxon>
        <taxon>Fervidobacteriaceae</taxon>
        <taxon>Fervidobacterium</taxon>
    </lineage>
</organism>
<dbReference type="SUPFAM" id="SSF51556">
    <property type="entry name" value="Metallo-dependent hydrolases"/>
    <property type="match status" value="1"/>
</dbReference>
<dbReference type="GO" id="GO:0004038">
    <property type="term" value="F:allantoinase activity"/>
    <property type="evidence" value="ECO:0007669"/>
    <property type="project" value="TreeGrafter"/>
</dbReference>
<dbReference type="InterPro" id="IPR032466">
    <property type="entry name" value="Metal_Hydrolase"/>
</dbReference>
<name>A0A1M7SZJ3_FERGO</name>
<dbReference type="EMBL" id="FRDJ01000007">
    <property type="protein sequence ID" value="SHN63933.1"/>
    <property type="molecule type" value="Genomic_DNA"/>
</dbReference>